<evidence type="ECO:0000313" key="2">
    <source>
        <dbReference type="Proteomes" id="UP000730481"/>
    </source>
</evidence>
<gene>
    <name evidence="1" type="ORF">FBEOM_8913</name>
</gene>
<dbReference type="EMBL" id="PVQB02000435">
    <property type="protein sequence ID" value="KAF4337199.1"/>
    <property type="molecule type" value="Genomic_DNA"/>
</dbReference>
<protein>
    <submittedName>
        <fullName evidence="1">Uncharacterized protein</fullName>
    </submittedName>
</protein>
<proteinExistence type="predicted"/>
<accession>A0A9P5DWD1</accession>
<dbReference type="OrthoDB" id="2322999at2759"/>
<name>A0A9P5DWD1_9HYPO</name>
<comment type="caution">
    <text evidence="1">The sequence shown here is derived from an EMBL/GenBank/DDBJ whole genome shotgun (WGS) entry which is preliminary data.</text>
</comment>
<reference evidence="1" key="2">
    <citation type="submission" date="2020-02" db="EMBL/GenBank/DDBJ databases">
        <title>Identification and distribution of gene clusters putatively required for synthesis of sphingolipid metabolism inhibitors in phylogenetically diverse species of the filamentous fungus Fusarium.</title>
        <authorList>
            <person name="Kim H.-S."/>
            <person name="Busman M."/>
            <person name="Brown D.W."/>
            <person name="Divon H."/>
            <person name="Uhlig S."/>
            <person name="Proctor R.H."/>
        </authorList>
    </citation>
    <scope>NUCLEOTIDE SEQUENCE</scope>
    <source>
        <strain evidence="1">NRRL 25174</strain>
    </source>
</reference>
<dbReference type="Proteomes" id="UP000730481">
    <property type="component" value="Unassembled WGS sequence"/>
</dbReference>
<sequence length="73" mass="8277">MAAAAVQTYTPAAYDHRAVDAMTDVDVAAQRLQKLNGLGHMKSCISHYLAGLWRNIIFDLCWQIDPRKGFQRR</sequence>
<organism evidence="1 2">
    <name type="scientific">Fusarium beomiforme</name>
    <dbReference type="NCBI Taxonomy" id="44412"/>
    <lineage>
        <taxon>Eukaryota</taxon>
        <taxon>Fungi</taxon>
        <taxon>Dikarya</taxon>
        <taxon>Ascomycota</taxon>
        <taxon>Pezizomycotina</taxon>
        <taxon>Sordariomycetes</taxon>
        <taxon>Hypocreomycetidae</taxon>
        <taxon>Hypocreales</taxon>
        <taxon>Nectriaceae</taxon>
        <taxon>Fusarium</taxon>
        <taxon>Fusarium burgessii species complex</taxon>
    </lineage>
</organism>
<evidence type="ECO:0000313" key="1">
    <source>
        <dbReference type="EMBL" id="KAF4337199.1"/>
    </source>
</evidence>
<reference evidence="1" key="1">
    <citation type="journal article" date="2017" name="Mycologia">
        <title>Fusarium algeriense, sp. nov., a novel toxigenic crown rot pathogen of durum wheat from Algeria is nested in the Fusarium burgessii species complex.</title>
        <authorList>
            <person name="Laraba I."/>
            <person name="Keddad A."/>
            <person name="Boureghda H."/>
            <person name="Abdallah N."/>
            <person name="Vaughan M.M."/>
            <person name="Proctor R.H."/>
            <person name="Busman M."/>
            <person name="O'Donnell K."/>
        </authorList>
    </citation>
    <scope>NUCLEOTIDE SEQUENCE</scope>
    <source>
        <strain evidence="1">NRRL 25174</strain>
    </source>
</reference>
<dbReference type="AlphaFoldDB" id="A0A9P5DWD1"/>
<keyword evidence="2" id="KW-1185">Reference proteome</keyword>